<dbReference type="GO" id="GO:0022857">
    <property type="term" value="F:transmembrane transporter activity"/>
    <property type="evidence" value="ECO:0007669"/>
    <property type="project" value="InterPro"/>
</dbReference>
<keyword evidence="2 5" id="KW-0812">Transmembrane</keyword>
<dbReference type="Pfam" id="PF07690">
    <property type="entry name" value="MFS_1"/>
    <property type="match status" value="1"/>
</dbReference>
<evidence type="ECO:0000313" key="7">
    <source>
        <dbReference type="Proteomes" id="UP000285301"/>
    </source>
</evidence>
<keyword evidence="4 5" id="KW-0472">Membrane</keyword>
<feature type="transmembrane region" description="Helical" evidence="5">
    <location>
        <begin position="151"/>
        <end position="170"/>
    </location>
</feature>
<dbReference type="OrthoDB" id="422206at2759"/>
<feature type="transmembrane region" description="Helical" evidence="5">
    <location>
        <begin position="62"/>
        <end position="79"/>
    </location>
</feature>
<keyword evidence="3 5" id="KW-1133">Transmembrane helix</keyword>
<proteinExistence type="predicted"/>
<dbReference type="PANTHER" id="PTHR10924:SF6">
    <property type="entry name" value="SOLUTE CARRIER FAMILY 49 MEMBER A3"/>
    <property type="match status" value="1"/>
</dbReference>
<organism evidence="6 7">
    <name type="scientific">Dinothrombium tinctorium</name>
    <dbReference type="NCBI Taxonomy" id="1965070"/>
    <lineage>
        <taxon>Eukaryota</taxon>
        <taxon>Metazoa</taxon>
        <taxon>Ecdysozoa</taxon>
        <taxon>Arthropoda</taxon>
        <taxon>Chelicerata</taxon>
        <taxon>Arachnida</taxon>
        <taxon>Acari</taxon>
        <taxon>Acariformes</taxon>
        <taxon>Trombidiformes</taxon>
        <taxon>Prostigmata</taxon>
        <taxon>Anystina</taxon>
        <taxon>Parasitengona</taxon>
        <taxon>Trombidioidea</taxon>
        <taxon>Trombidiidae</taxon>
        <taxon>Dinothrombium</taxon>
    </lineage>
</organism>
<comment type="subcellular location">
    <subcellularLocation>
        <location evidence="1">Membrane</location>
        <topology evidence="1">Multi-pass membrane protein</topology>
    </subcellularLocation>
</comment>
<sequence length="303" mass="34216">MDFHKDEKSAAKIEYKTYKRRFLILLILLLLQSFTGSEMLIFSSLTNVVSNYYNVSDLAVNWLSLSGLVLSVVAFYPLTSACEKYGLRDSITTLAFLGAFGASLKLMAIQRQNFFWLLLIGQLFQSCSLQISLFTTPTVASIWFKSEHTAAIMSSSQVVLSLGLALTFLLPDLIFKKAQAIEEIRNGFNLVLIPATVISVILFLLAIFVIRDKPPTPPSAAQKFRETAENNLCTIGGLLTFYITSLWLKSELLMYFSLFSYGICNNANSAILPIAEWNCVRNFTRNERNIHNYLYTTCYNFDE</sequence>
<dbReference type="Proteomes" id="UP000285301">
    <property type="component" value="Unassembled WGS sequence"/>
</dbReference>
<dbReference type="InterPro" id="IPR049680">
    <property type="entry name" value="FLVCR1-2_SLC49-like"/>
</dbReference>
<feature type="transmembrane region" description="Helical" evidence="5">
    <location>
        <begin position="254"/>
        <end position="275"/>
    </location>
</feature>
<evidence type="ECO:0000313" key="6">
    <source>
        <dbReference type="EMBL" id="RWS03696.1"/>
    </source>
</evidence>
<evidence type="ECO:0000256" key="2">
    <source>
        <dbReference type="ARBA" id="ARBA00022692"/>
    </source>
</evidence>
<reference evidence="6 7" key="1">
    <citation type="journal article" date="2018" name="Gigascience">
        <title>Genomes of trombidid mites reveal novel predicted allergens and laterally-transferred genes associated with secondary metabolism.</title>
        <authorList>
            <person name="Dong X."/>
            <person name="Chaisiri K."/>
            <person name="Xia D."/>
            <person name="Armstrong S.D."/>
            <person name="Fang Y."/>
            <person name="Donnelly M.J."/>
            <person name="Kadowaki T."/>
            <person name="McGarry J.W."/>
            <person name="Darby A.C."/>
            <person name="Makepeace B.L."/>
        </authorList>
    </citation>
    <scope>NUCLEOTIDE SEQUENCE [LARGE SCALE GENOMIC DNA]</scope>
    <source>
        <strain evidence="6">UoL-WK</strain>
    </source>
</reference>
<dbReference type="InterPro" id="IPR036259">
    <property type="entry name" value="MFS_trans_sf"/>
</dbReference>
<evidence type="ECO:0000256" key="5">
    <source>
        <dbReference type="SAM" id="Phobius"/>
    </source>
</evidence>
<feature type="transmembrane region" description="Helical" evidence="5">
    <location>
        <begin position="21"/>
        <end position="42"/>
    </location>
</feature>
<dbReference type="Gene3D" id="1.20.1250.20">
    <property type="entry name" value="MFS general substrate transporter like domains"/>
    <property type="match status" value="1"/>
</dbReference>
<protein>
    <recommendedName>
        <fullName evidence="8">Feline leukemia virus subgroup C receptor-related protein 2-like protein</fullName>
    </recommendedName>
</protein>
<dbReference type="PANTHER" id="PTHR10924">
    <property type="entry name" value="MAJOR FACILITATOR SUPERFAMILY PROTEIN-RELATED"/>
    <property type="match status" value="1"/>
</dbReference>
<evidence type="ECO:0000256" key="3">
    <source>
        <dbReference type="ARBA" id="ARBA00022989"/>
    </source>
</evidence>
<dbReference type="EMBL" id="NCKU01006252">
    <property type="protein sequence ID" value="RWS03696.1"/>
    <property type="molecule type" value="Genomic_DNA"/>
</dbReference>
<evidence type="ECO:0000256" key="4">
    <source>
        <dbReference type="ARBA" id="ARBA00023136"/>
    </source>
</evidence>
<dbReference type="SUPFAM" id="SSF103473">
    <property type="entry name" value="MFS general substrate transporter"/>
    <property type="match status" value="1"/>
</dbReference>
<keyword evidence="7" id="KW-1185">Reference proteome</keyword>
<comment type="caution">
    <text evidence="6">The sequence shown here is derived from an EMBL/GenBank/DDBJ whole genome shotgun (WGS) entry which is preliminary data.</text>
</comment>
<dbReference type="AlphaFoldDB" id="A0A3S4QHW2"/>
<feature type="transmembrane region" description="Helical" evidence="5">
    <location>
        <begin position="190"/>
        <end position="210"/>
    </location>
</feature>
<name>A0A3S4QHW2_9ACAR</name>
<accession>A0A3S4QHW2</accession>
<dbReference type="GO" id="GO:0016020">
    <property type="term" value="C:membrane"/>
    <property type="evidence" value="ECO:0007669"/>
    <property type="project" value="UniProtKB-SubCell"/>
</dbReference>
<gene>
    <name evidence="6" type="ORF">B4U79_18408</name>
</gene>
<feature type="transmembrane region" description="Helical" evidence="5">
    <location>
        <begin position="115"/>
        <end position="144"/>
    </location>
</feature>
<evidence type="ECO:0008006" key="8">
    <source>
        <dbReference type="Google" id="ProtNLM"/>
    </source>
</evidence>
<evidence type="ECO:0000256" key="1">
    <source>
        <dbReference type="ARBA" id="ARBA00004141"/>
    </source>
</evidence>
<dbReference type="InterPro" id="IPR011701">
    <property type="entry name" value="MFS"/>
</dbReference>